<dbReference type="Proteomes" id="UP000634668">
    <property type="component" value="Unassembled WGS sequence"/>
</dbReference>
<dbReference type="PANTHER" id="PTHR40260:SF2">
    <property type="entry name" value="BLR8190 PROTEIN"/>
    <property type="match status" value="1"/>
</dbReference>
<dbReference type="SUPFAM" id="SSF54909">
    <property type="entry name" value="Dimeric alpha+beta barrel"/>
    <property type="match status" value="1"/>
</dbReference>
<keyword evidence="3" id="KW-1185">Reference proteome</keyword>
<evidence type="ECO:0000313" key="3">
    <source>
        <dbReference type="Proteomes" id="UP000634668"/>
    </source>
</evidence>
<proteinExistence type="predicted"/>
<dbReference type="AlphaFoldDB" id="A0A918MHT3"/>
<feature type="domain" description="EthD" evidence="1">
    <location>
        <begin position="12"/>
        <end position="89"/>
    </location>
</feature>
<dbReference type="GO" id="GO:0016491">
    <property type="term" value="F:oxidoreductase activity"/>
    <property type="evidence" value="ECO:0007669"/>
    <property type="project" value="InterPro"/>
</dbReference>
<protein>
    <submittedName>
        <fullName evidence="2">Ethyl tert-butyl ether degradation protein EthD</fullName>
    </submittedName>
</protein>
<evidence type="ECO:0000313" key="2">
    <source>
        <dbReference type="EMBL" id="GGW22459.1"/>
    </source>
</evidence>
<accession>A0A918MHT3</accession>
<dbReference type="NCBIfam" id="TIGR02118">
    <property type="entry name" value="EthD family reductase"/>
    <property type="match status" value="1"/>
</dbReference>
<dbReference type="Gene3D" id="3.30.70.100">
    <property type="match status" value="1"/>
</dbReference>
<reference evidence="2" key="2">
    <citation type="submission" date="2020-09" db="EMBL/GenBank/DDBJ databases">
        <authorList>
            <person name="Sun Q."/>
            <person name="Kim S."/>
        </authorList>
    </citation>
    <scope>NUCLEOTIDE SEQUENCE</scope>
    <source>
        <strain evidence="2">KCTC 12113</strain>
    </source>
</reference>
<comment type="caution">
    <text evidence="2">The sequence shown here is derived from an EMBL/GenBank/DDBJ whole genome shotgun (WGS) entry which is preliminary data.</text>
</comment>
<gene>
    <name evidence="2" type="ORF">GCM10007383_02750</name>
</gene>
<reference evidence="2" key="1">
    <citation type="journal article" date="2014" name="Int. J. Syst. Evol. Microbiol.">
        <title>Complete genome sequence of Corynebacterium casei LMG S-19264T (=DSM 44701T), isolated from a smear-ripened cheese.</title>
        <authorList>
            <consortium name="US DOE Joint Genome Institute (JGI-PGF)"/>
            <person name="Walter F."/>
            <person name="Albersmeier A."/>
            <person name="Kalinowski J."/>
            <person name="Ruckert C."/>
        </authorList>
    </citation>
    <scope>NUCLEOTIDE SEQUENCE</scope>
    <source>
        <strain evidence="2">KCTC 12113</strain>
    </source>
</reference>
<organism evidence="2 3">
    <name type="scientific">Arenibacter certesii</name>
    <dbReference type="NCBI Taxonomy" id="228955"/>
    <lineage>
        <taxon>Bacteria</taxon>
        <taxon>Pseudomonadati</taxon>
        <taxon>Bacteroidota</taxon>
        <taxon>Flavobacteriia</taxon>
        <taxon>Flavobacteriales</taxon>
        <taxon>Flavobacteriaceae</taxon>
        <taxon>Arenibacter</taxon>
    </lineage>
</organism>
<dbReference type="Pfam" id="PF07110">
    <property type="entry name" value="EthD"/>
    <property type="match status" value="1"/>
</dbReference>
<dbReference type="InterPro" id="IPR011008">
    <property type="entry name" value="Dimeric_a/b-barrel"/>
</dbReference>
<dbReference type="EMBL" id="BMWP01000001">
    <property type="protein sequence ID" value="GGW22459.1"/>
    <property type="molecule type" value="Genomic_DNA"/>
</dbReference>
<dbReference type="InterPro" id="IPR009799">
    <property type="entry name" value="EthD_dom"/>
</dbReference>
<sequence>MIKLTVLYGHPTNAAEFEAYYANTHLSKVAKMKGLAKMELTKFLNYFDGSKPDYYRMAEFWFNTPEAMQKTMSSSVGQDVAADLPNFVTGGVTLLVGEVEEL</sequence>
<name>A0A918MHT3_9FLAO</name>
<dbReference type="PANTHER" id="PTHR40260">
    <property type="entry name" value="BLR8190 PROTEIN"/>
    <property type="match status" value="1"/>
</dbReference>
<dbReference type="RefSeq" id="WP_026815257.1">
    <property type="nucleotide sequence ID" value="NZ_BMWP01000001.1"/>
</dbReference>
<evidence type="ECO:0000259" key="1">
    <source>
        <dbReference type="Pfam" id="PF07110"/>
    </source>
</evidence>